<name>A0A8J1TG09_OWEFU</name>
<accession>A0A8J1TG09</accession>
<dbReference type="AlphaFoldDB" id="A0A8J1TG09"/>
<sequence length="121" mass="14128">SQMMQNIQYACRSKCDCCSMKLENLWWLKGGNPRRKLVRGMLLLQMQSPSVLHLGISVVLIWIIYENRSVPFAEVAEHDNIAAQRVKRDCSSEWLTLATEFERNYCATSVLLWDPYYEKPI</sequence>
<dbReference type="EMBL" id="CAIIXF020000002">
    <property type="protein sequence ID" value="CAH1776364.1"/>
    <property type="molecule type" value="Genomic_DNA"/>
</dbReference>
<evidence type="ECO:0000313" key="2">
    <source>
        <dbReference type="Proteomes" id="UP000749559"/>
    </source>
</evidence>
<organism evidence="1 2">
    <name type="scientific">Owenia fusiformis</name>
    <name type="common">Polychaete worm</name>
    <dbReference type="NCBI Taxonomy" id="6347"/>
    <lineage>
        <taxon>Eukaryota</taxon>
        <taxon>Metazoa</taxon>
        <taxon>Spiralia</taxon>
        <taxon>Lophotrochozoa</taxon>
        <taxon>Annelida</taxon>
        <taxon>Polychaeta</taxon>
        <taxon>Sedentaria</taxon>
        <taxon>Canalipalpata</taxon>
        <taxon>Sabellida</taxon>
        <taxon>Oweniida</taxon>
        <taxon>Oweniidae</taxon>
        <taxon>Owenia</taxon>
    </lineage>
</organism>
<keyword evidence="2" id="KW-1185">Reference proteome</keyword>
<gene>
    <name evidence="1" type="ORF">OFUS_LOCUS3543</name>
</gene>
<reference evidence="1" key="1">
    <citation type="submission" date="2022-03" db="EMBL/GenBank/DDBJ databases">
        <authorList>
            <person name="Martin C."/>
        </authorList>
    </citation>
    <scope>NUCLEOTIDE SEQUENCE</scope>
</reference>
<dbReference type="Proteomes" id="UP000749559">
    <property type="component" value="Unassembled WGS sequence"/>
</dbReference>
<proteinExistence type="predicted"/>
<protein>
    <submittedName>
        <fullName evidence="1">Uncharacterized protein</fullName>
    </submittedName>
</protein>
<evidence type="ECO:0000313" key="1">
    <source>
        <dbReference type="EMBL" id="CAH1776364.1"/>
    </source>
</evidence>
<feature type="non-terminal residue" evidence="1">
    <location>
        <position position="121"/>
    </location>
</feature>
<comment type="caution">
    <text evidence="1">The sequence shown here is derived from an EMBL/GenBank/DDBJ whole genome shotgun (WGS) entry which is preliminary data.</text>
</comment>